<evidence type="ECO:0000313" key="6">
    <source>
        <dbReference type="EMBL" id="MBI0317929.1"/>
    </source>
</evidence>
<keyword evidence="7" id="KW-1185">Reference proteome</keyword>
<dbReference type="InterPro" id="IPR006963">
    <property type="entry name" value="Mopterin_OxRdtase_4Fe-4S_dom"/>
</dbReference>
<dbReference type="Pfam" id="PF00384">
    <property type="entry name" value="Molybdopterin"/>
    <property type="match status" value="1"/>
</dbReference>
<dbReference type="InterPro" id="IPR050612">
    <property type="entry name" value="Prok_Mopterin_Oxidored"/>
</dbReference>
<feature type="region of interest" description="Disordered" evidence="4">
    <location>
        <begin position="1"/>
        <end position="42"/>
    </location>
</feature>
<dbReference type="EMBL" id="JAEEAQ010000489">
    <property type="protein sequence ID" value="MBI0317929.1"/>
    <property type="molecule type" value="Genomic_DNA"/>
</dbReference>
<name>A0ABS0RKG1_9ACTN</name>
<dbReference type="PROSITE" id="PS51669">
    <property type="entry name" value="4FE4S_MOW_BIS_MGD"/>
    <property type="match status" value="1"/>
</dbReference>
<dbReference type="SUPFAM" id="SSF53706">
    <property type="entry name" value="Formate dehydrogenase/DMSO reductase, domains 1-3"/>
    <property type="match status" value="1"/>
</dbReference>
<evidence type="ECO:0000256" key="3">
    <source>
        <dbReference type="ARBA" id="ARBA00023014"/>
    </source>
</evidence>
<dbReference type="Gene3D" id="3.40.228.10">
    <property type="entry name" value="Dimethylsulfoxide Reductase, domain 2"/>
    <property type="match status" value="1"/>
</dbReference>
<evidence type="ECO:0000256" key="1">
    <source>
        <dbReference type="ARBA" id="ARBA00022723"/>
    </source>
</evidence>
<evidence type="ECO:0000259" key="5">
    <source>
        <dbReference type="PROSITE" id="PS51669"/>
    </source>
</evidence>
<organism evidence="6 7">
    <name type="scientific">Streptomyces javensis</name>
    <dbReference type="NCBI Taxonomy" id="114698"/>
    <lineage>
        <taxon>Bacteria</taxon>
        <taxon>Bacillati</taxon>
        <taxon>Actinomycetota</taxon>
        <taxon>Actinomycetes</taxon>
        <taxon>Kitasatosporales</taxon>
        <taxon>Streptomycetaceae</taxon>
        <taxon>Streptomyces</taxon>
        <taxon>Streptomyces violaceusniger group</taxon>
    </lineage>
</organism>
<dbReference type="PANTHER" id="PTHR43742">
    <property type="entry name" value="TRIMETHYLAMINE-N-OXIDE REDUCTASE"/>
    <property type="match status" value="1"/>
</dbReference>
<comment type="caution">
    <text evidence="6">The sequence shown here is derived from an EMBL/GenBank/DDBJ whole genome shotgun (WGS) entry which is preliminary data.</text>
</comment>
<dbReference type="RefSeq" id="WP_198280605.1">
    <property type="nucleotide sequence ID" value="NZ_JAEEAQ010000489.1"/>
</dbReference>
<evidence type="ECO:0000313" key="7">
    <source>
        <dbReference type="Proteomes" id="UP000638849"/>
    </source>
</evidence>
<accession>A0ABS0RKG1</accession>
<feature type="compositionally biased region" description="Basic residues" evidence="4">
    <location>
        <begin position="234"/>
        <end position="244"/>
    </location>
</feature>
<protein>
    <submittedName>
        <fullName evidence="6">Molybdopterin-dependent oxidoreductase</fullName>
    </submittedName>
</protein>
<feature type="compositionally biased region" description="Basic and acidic residues" evidence="4">
    <location>
        <begin position="1"/>
        <end position="10"/>
    </location>
</feature>
<reference evidence="6 7" key="1">
    <citation type="submission" date="2020-12" db="EMBL/GenBank/DDBJ databases">
        <authorList>
            <person name="Kusuma A.B."/>
            <person name="Nouioui I."/>
            <person name="Goodfellow M."/>
        </authorList>
    </citation>
    <scope>NUCLEOTIDE SEQUENCE [LARGE SCALE GENOMIC DNA]</scope>
    <source>
        <strain evidence="6 7">DSM 41764</strain>
    </source>
</reference>
<feature type="non-terminal residue" evidence="6">
    <location>
        <position position="341"/>
    </location>
</feature>
<evidence type="ECO:0000256" key="2">
    <source>
        <dbReference type="ARBA" id="ARBA00023004"/>
    </source>
</evidence>
<evidence type="ECO:0000256" key="4">
    <source>
        <dbReference type="SAM" id="MobiDB-lite"/>
    </source>
</evidence>
<keyword evidence="1" id="KW-0479">Metal-binding</keyword>
<dbReference type="Gene3D" id="3.40.50.740">
    <property type="match status" value="1"/>
</dbReference>
<keyword evidence="3" id="KW-0411">Iron-sulfur</keyword>
<gene>
    <name evidence="6" type="ORF">JBF12_34120</name>
</gene>
<proteinExistence type="predicted"/>
<feature type="domain" description="4Fe-4S Mo/W bis-MGD-type" evidence="5">
    <location>
        <begin position="1"/>
        <end position="31"/>
    </location>
</feature>
<keyword evidence="2" id="KW-0408">Iron</keyword>
<feature type="region of interest" description="Disordered" evidence="4">
    <location>
        <begin position="70"/>
        <end position="89"/>
    </location>
</feature>
<dbReference type="Proteomes" id="UP000638849">
    <property type="component" value="Unassembled WGS sequence"/>
</dbReference>
<dbReference type="InterPro" id="IPR006656">
    <property type="entry name" value="Mopterin_OxRdtase"/>
</dbReference>
<sequence>MVRVRPDPDHPTGTALRPKGRAAPELLHSPARLTRPLRRTTPRGGLDFEWKEISREEAMAEITERMAELRDTTGPESAAFSVTPPGGTPISDAIDRVGRFIHRYGSPDICHSTEMCNWRKDFAHAFTFGSAQPAPESADTGLTARWGHNPAKTWLARSAALAEARARGARLAIIGPRRSAAPRRRPDTGLRVRPGTGGALALGLAAPCMRSPAATTRPVGTSSCRSDRSPGWPCRRRPSRRGRRWASTGAPWALRHPAGSPHGPCAGRSSTGIRTGCGPWCLLRREPAALPARSGAHGQGPAAAGIRRRWWGLRVVTNSTVAPLGYAAAGVTVGAARRSPA</sequence>
<feature type="region of interest" description="Disordered" evidence="4">
    <location>
        <begin position="212"/>
        <end position="246"/>
    </location>
</feature>